<comment type="caution">
    <text evidence="1">The sequence shown here is derived from an EMBL/GenBank/DDBJ whole genome shotgun (WGS) entry which is preliminary data.</text>
</comment>
<proteinExistence type="predicted"/>
<name>A0AAE3K242_9CREN</name>
<dbReference type="AlphaFoldDB" id="A0AAE3K242"/>
<evidence type="ECO:0000313" key="1">
    <source>
        <dbReference type="EMBL" id="MCL7344510.1"/>
    </source>
</evidence>
<sequence length="88" mass="10078">MSKQFVNVKEFVVSLISIVELASFTRKKYLEKLNEGDKERAEGYVKFLNLMLSNIRNKVVEVSLKDIEEAIPLMFERNVNLGEAVNAV</sequence>
<reference evidence="1" key="1">
    <citation type="submission" date="2022-05" db="EMBL/GenBank/DDBJ databases">
        <title>Metagenome Sequencing of an Archaeal-Dominated Microbial Community from a Hot Spring at the Los Azufres Geothermal Field, Mexico.</title>
        <authorList>
            <person name="Marin-Paredes R."/>
            <person name="Martinez-Romero E."/>
            <person name="Servin-Garciduenas L.E."/>
        </authorList>
    </citation>
    <scope>NUCLEOTIDE SEQUENCE</scope>
    <source>
        <strain evidence="1">AZ1-454</strain>
    </source>
</reference>
<accession>A0AAE3K242</accession>
<protein>
    <submittedName>
        <fullName evidence="1">Uncharacterized protein</fullName>
    </submittedName>
</protein>
<organism evidence="1">
    <name type="scientific">Candidatus Aramenus sulfurataquae</name>
    <dbReference type="NCBI Taxonomy" id="1326980"/>
    <lineage>
        <taxon>Archaea</taxon>
        <taxon>Thermoproteota</taxon>
        <taxon>Thermoprotei</taxon>
        <taxon>Sulfolobales</taxon>
        <taxon>Sulfolobaceae</taxon>
        <taxon>Candidatus Aramenus</taxon>
    </lineage>
</organism>
<gene>
    <name evidence="1" type="ORF">TQ35_008060</name>
</gene>
<dbReference type="EMBL" id="JZWS02000010">
    <property type="protein sequence ID" value="MCL7344510.1"/>
    <property type="molecule type" value="Genomic_DNA"/>
</dbReference>